<sequence>MIYVSRCISAHLGELGQGGSDPYAHTFPQSLPKLEPRELDDDDDDDDDDDADDHSHTLPRPAVEVTRHNPKEEFVLPIGPRGNPKRDDPFTQNPSASRPR</sequence>
<evidence type="ECO:0000313" key="3">
    <source>
        <dbReference type="Proteomes" id="UP000027238"/>
    </source>
</evidence>
<reference evidence="3" key="1">
    <citation type="journal article" date="2014" name="Genome Announc.">
        <title>Draft genome sequence of Colletotrichum sublineola, a destructive pathogen of cultivated sorghum.</title>
        <authorList>
            <person name="Baroncelli R."/>
            <person name="Sanz-Martin J.M."/>
            <person name="Rech G.E."/>
            <person name="Sukno S.A."/>
            <person name="Thon M.R."/>
        </authorList>
    </citation>
    <scope>NUCLEOTIDE SEQUENCE [LARGE SCALE GENOMIC DNA]</scope>
    <source>
        <strain evidence="3">TX430BB</strain>
    </source>
</reference>
<evidence type="ECO:0000256" key="1">
    <source>
        <dbReference type="SAM" id="MobiDB-lite"/>
    </source>
</evidence>
<dbReference type="AlphaFoldDB" id="A0A066XMK9"/>
<dbReference type="Proteomes" id="UP000027238">
    <property type="component" value="Unassembled WGS sequence"/>
</dbReference>
<feature type="region of interest" description="Disordered" evidence="1">
    <location>
        <begin position="13"/>
        <end position="100"/>
    </location>
</feature>
<proteinExistence type="predicted"/>
<dbReference type="EMBL" id="JMSE01000599">
    <property type="protein sequence ID" value="KDN68899.1"/>
    <property type="molecule type" value="Genomic_DNA"/>
</dbReference>
<organism evidence="2 3">
    <name type="scientific">Colletotrichum sublineola</name>
    <name type="common">Sorghum anthracnose fungus</name>
    <dbReference type="NCBI Taxonomy" id="1173701"/>
    <lineage>
        <taxon>Eukaryota</taxon>
        <taxon>Fungi</taxon>
        <taxon>Dikarya</taxon>
        <taxon>Ascomycota</taxon>
        <taxon>Pezizomycotina</taxon>
        <taxon>Sordariomycetes</taxon>
        <taxon>Hypocreomycetidae</taxon>
        <taxon>Glomerellales</taxon>
        <taxon>Glomerellaceae</taxon>
        <taxon>Colletotrichum</taxon>
        <taxon>Colletotrichum graminicola species complex</taxon>
    </lineage>
</organism>
<name>A0A066XMK9_COLSU</name>
<feature type="compositionally biased region" description="Acidic residues" evidence="1">
    <location>
        <begin position="38"/>
        <end position="52"/>
    </location>
</feature>
<protein>
    <submittedName>
        <fullName evidence="2">Uncharacterized protein</fullName>
    </submittedName>
</protein>
<gene>
    <name evidence="2" type="ORF">CSUB01_07249</name>
</gene>
<feature type="compositionally biased region" description="Polar residues" evidence="1">
    <location>
        <begin position="90"/>
        <end position="100"/>
    </location>
</feature>
<keyword evidence="3" id="KW-1185">Reference proteome</keyword>
<feature type="compositionally biased region" description="Basic and acidic residues" evidence="1">
    <location>
        <begin position="65"/>
        <end position="74"/>
    </location>
</feature>
<dbReference type="HOGENOM" id="CLU_2305916_0_0_1"/>
<evidence type="ECO:0000313" key="2">
    <source>
        <dbReference type="EMBL" id="KDN68899.1"/>
    </source>
</evidence>
<comment type="caution">
    <text evidence="2">The sequence shown here is derived from an EMBL/GenBank/DDBJ whole genome shotgun (WGS) entry which is preliminary data.</text>
</comment>
<accession>A0A066XMK9</accession>